<comment type="caution">
    <text evidence="1">The sequence shown here is derived from an EMBL/GenBank/DDBJ whole genome shotgun (WGS) entry which is preliminary data.</text>
</comment>
<evidence type="ECO:0000313" key="2">
    <source>
        <dbReference type="Proteomes" id="UP001162992"/>
    </source>
</evidence>
<dbReference type="EMBL" id="CM055108">
    <property type="protein sequence ID" value="KAJ7524310.1"/>
    <property type="molecule type" value="Genomic_DNA"/>
</dbReference>
<gene>
    <name evidence="1" type="ORF">O6H91_17G000100</name>
</gene>
<name>A0ACC2B3J7_DIPCM</name>
<protein>
    <submittedName>
        <fullName evidence="1">Uncharacterized protein</fullName>
    </submittedName>
</protein>
<sequence>MKRLGSSNHLEPGPVFSFGIISDLHYADIPDSTSCHGFPRYHRHSLEALQSAMSIWNAKDNIQFAVQFGDIVEASSCSADESQAAMSVALGKFKEFRGQFFHILGDQCLSSTPRRQLIELLKIIGDSEYRSYYDFHPAPGFRMVFLDCYEISELGYPESHTYATTARNILQIVNPNSDKNSPRGMHLHDRRFIRLNGSITGMQLDWLDTTLRAATAAKEKVIICCHAPVNPDVCAPEALVWEGYLILRIIYRYNCVVAFISGHGHEGGYAVDRHGIHHRVLEAVVDCRPGHSAFGHVNVYTHKPSIVGTGRMISLDMPYFKHH</sequence>
<organism evidence="1 2">
    <name type="scientific">Diphasiastrum complanatum</name>
    <name type="common">Issler's clubmoss</name>
    <name type="synonym">Lycopodium complanatum</name>
    <dbReference type="NCBI Taxonomy" id="34168"/>
    <lineage>
        <taxon>Eukaryota</taxon>
        <taxon>Viridiplantae</taxon>
        <taxon>Streptophyta</taxon>
        <taxon>Embryophyta</taxon>
        <taxon>Tracheophyta</taxon>
        <taxon>Lycopodiopsida</taxon>
        <taxon>Lycopodiales</taxon>
        <taxon>Lycopodiaceae</taxon>
        <taxon>Lycopodioideae</taxon>
        <taxon>Diphasiastrum</taxon>
    </lineage>
</organism>
<accession>A0ACC2B3J7</accession>
<reference evidence="2" key="1">
    <citation type="journal article" date="2024" name="Proc. Natl. Acad. Sci. U.S.A.">
        <title>Extraordinary preservation of gene collinearity over three hundred million years revealed in homosporous lycophytes.</title>
        <authorList>
            <person name="Li C."/>
            <person name="Wickell D."/>
            <person name="Kuo L.Y."/>
            <person name="Chen X."/>
            <person name="Nie B."/>
            <person name="Liao X."/>
            <person name="Peng D."/>
            <person name="Ji J."/>
            <person name="Jenkins J."/>
            <person name="Williams M."/>
            <person name="Shu S."/>
            <person name="Plott C."/>
            <person name="Barry K."/>
            <person name="Rajasekar S."/>
            <person name="Grimwood J."/>
            <person name="Han X."/>
            <person name="Sun S."/>
            <person name="Hou Z."/>
            <person name="He W."/>
            <person name="Dai G."/>
            <person name="Sun C."/>
            <person name="Schmutz J."/>
            <person name="Leebens-Mack J.H."/>
            <person name="Li F.W."/>
            <person name="Wang L."/>
        </authorList>
    </citation>
    <scope>NUCLEOTIDE SEQUENCE [LARGE SCALE GENOMIC DNA]</scope>
    <source>
        <strain evidence="2">cv. PW_Plant_1</strain>
    </source>
</reference>
<evidence type="ECO:0000313" key="1">
    <source>
        <dbReference type="EMBL" id="KAJ7524310.1"/>
    </source>
</evidence>
<proteinExistence type="predicted"/>
<keyword evidence="2" id="KW-1185">Reference proteome</keyword>
<dbReference type="Proteomes" id="UP001162992">
    <property type="component" value="Chromosome 17"/>
</dbReference>